<sequence>MVQRNSSRLIVAITGARKSLSSESWYTSLRKDGLGI</sequence>
<dbReference type="AlphaFoldDB" id="W2TAU8"/>
<gene>
    <name evidence="1" type="ORF">NECAME_00356</name>
</gene>
<organism evidence="1 2">
    <name type="scientific">Necator americanus</name>
    <name type="common">Human hookworm</name>
    <dbReference type="NCBI Taxonomy" id="51031"/>
    <lineage>
        <taxon>Eukaryota</taxon>
        <taxon>Metazoa</taxon>
        <taxon>Ecdysozoa</taxon>
        <taxon>Nematoda</taxon>
        <taxon>Chromadorea</taxon>
        <taxon>Rhabditida</taxon>
        <taxon>Rhabditina</taxon>
        <taxon>Rhabditomorpha</taxon>
        <taxon>Strongyloidea</taxon>
        <taxon>Ancylostomatidae</taxon>
        <taxon>Bunostominae</taxon>
        <taxon>Necator</taxon>
    </lineage>
</organism>
<name>W2TAU8_NECAM</name>
<protein>
    <submittedName>
        <fullName evidence="1">Uncharacterized protein</fullName>
    </submittedName>
</protein>
<evidence type="ECO:0000313" key="1">
    <source>
        <dbReference type="EMBL" id="ETN78983.1"/>
    </source>
</evidence>
<evidence type="ECO:0000313" key="2">
    <source>
        <dbReference type="Proteomes" id="UP000053676"/>
    </source>
</evidence>
<reference evidence="2" key="1">
    <citation type="journal article" date="2014" name="Nat. Genet.">
        <title>Genome of the human hookworm Necator americanus.</title>
        <authorList>
            <person name="Tang Y.T."/>
            <person name="Gao X."/>
            <person name="Rosa B.A."/>
            <person name="Abubucker S."/>
            <person name="Hallsworth-Pepin K."/>
            <person name="Martin J."/>
            <person name="Tyagi R."/>
            <person name="Heizer E."/>
            <person name="Zhang X."/>
            <person name="Bhonagiri-Palsikar V."/>
            <person name="Minx P."/>
            <person name="Warren W.C."/>
            <person name="Wang Q."/>
            <person name="Zhan B."/>
            <person name="Hotez P.J."/>
            <person name="Sternberg P.W."/>
            <person name="Dougall A."/>
            <person name="Gaze S.T."/>
            <person name="Mulvenna J."/>
            <person name="Sotillo J."/>
            <person name="Ranganathan S."/>
            <person name="Rabelo E.M."/>
            <person name="Wilson R.K."/>
            <person name="Felgner P.L."/>
            <person name="Bethony J."/>
            <person name="Hawdon J.M."/>
            <person name="Gasser R.B."/>
            <person name="Loukas A."/>
            <person name="Mitreva M."/>
        </authorList>
    </citation>
    <scope>NUCLEOTIDE SEQUENCE [LARGE SCALE GENOMIC DNA]</scope>
</reference>
<dbReference type="EMBL" id="KI659683">
    <property type="protein sequence ID" value="ETN78983.1"/>
    <property type="molecule type" value="Genomic_DNA"/>
</dbReference>
<keyword evidence="2" id="KW-1185">Reference proteome</keyword>
<accession>W2TAU8</accession>
<dbReference type="KEGG" id="nai:NECAME_00356"/>
<proteinExistence type="predicted"/>
<dbReference type="Proteomes" id="UP000053676">
    <property type="component" value="Unassembled WGS sequence"/>
</dbReference>